<proteinExistence type="predicted"/>
<feature type="region of interest" description="Disordered" evidence="1">
    <location>
        <begin position="1"/>
        <end position="40"/>
    </location>
</feature>
<accession>A0A2X0NXP9</accession>
<reference evidence="2 3" key="1">
    <citation type="submission" date="2016-11" db="EMBL/GenBank/DDBJ databases">
        <authorList>
            <person name="Jaros S."/>
            <person name="Januszkiewicz K."/>
            <person name="Wedrychowicz H."/>
        </authorList>
    </citation>
    <scope>NUCLEOTIDE SEQUENCE [LARGE SCALE GENOMIC DNA]</scope>
</reference>
<dbReference type="EMBL" id="FQNC01000015">
    <property type="protein sequence ID" value="SGY18089.1"/>
    <property type="molecule type" value="Genomic_DNA"/>
</dbReference>
<evidence type="ECO:0000256" key="1">
    <source>
        <dbReference type="SAM" id="MobiDB-lite"/>
    </source>
</evidence>
<organism evidence="2 3">
    <name type="scientific">Microbotryum silenes-dioicae</name>
    <dbReference type="NCBI Taxonomy" id="796604"/>
    <lineage>
        <taxon>Eukaryota</taxon>
        <taxon>Fungi</taxon>
        <taxon>Dikarya</taxon>
        <taxon>Basidiomycota</taxon>
        <taxon>Pucciniomycotina</taxon>
        <taxon>Microbotryomycetes</taxon>
        <taxon>Microbotryales</taxon>
        <taxon>Microbotryaceae</taxon>
        <taxon>Microbotryum</taxon>
    </lineage>
</organism>
<sequence length="153" mass="16595">MPLGSNRPFPEHPGKHCAAGRRDQGILRASRRSKGSPCRASVAYDQKTELATQVSEEGASMSATFVSEIRSSASTSIDSATTSRCRGPDLARCGPTLTEKTAVRLRYDPSTPCGYSDSCASSWCRDSSLRDVLRSKGSRRRPTRFGRDSSAFL</sequence>
<keyword evidence="3" id="KW-1185">Reference proteome</keyword>
<evidence type="ECO:0000313" key="3">
    <source>
        <dbReference type="Proteomes" id="UP000249464"/>
    </source>
</evidence>
<feature type="compositionally biased region" description="Basic and acidic residues" evidence="1">
    <location>
        <begin position="9"/>
        <end position="25"/>
    </location>
</feature>
<evidence type="ECO:0000313" key="2">
    <source>
        <dbReference type="EMBL" id="SGY18089.1"/>
    </source>
</evidence>
<name>A0A2X0NXP9_9BASI</name>
<gene>
    <name evidence="2" type="primary">BQ5605_C015g07976</name>
    <name evidence="2" type="ORF">BQ5605_C015G07976</name>
</gene>
<dbReference type="AlphaFoldDB" id="A0A2X0NXP9"/>
<protein>
    <submittedName>
        <fullName evidence="2">BQ5605_C015g07976 protein</fullName>
    </submittedName>
</protein>
<dbReference type="Proteomes" id="UP000249464">
    <property type="component" value="Unassembled WGS sequence"/>
</dbReference>